<feature type="domain" description="Mce/MlaD" evidence="2">
    <location>
        <begin position="39"/>
        <end position="111"/>
    </location>
</feature>
<name>A0ABP6LPQ1_9ACTN</name>
<accession>A0ABP6LPQ1</accession>
<dbReference type="Proteomes" id="UP001501035">
    <property type="component" value="Unassembled WGS sequence"/>
</dbReference>
<protein>
    <recommendedName>
        <fullName evidence="2">Mce/MlaD domain-containing protein</fullName>
    </recommendedName>
</protein>
<keyword evidence="1" id="KW-0472">Membrane</keyword>
<dbReference type="Pfam" id="PF02470">
    <property type="entry name" value="MlaD"/>
    <property type="match status" value="1"/>
</dbReference>
<feature type="transmembrane region" description="Helical" evidence="1">
    <location>
        <begin position="12"/>
        <end position="32"/>
    </location>
</feature>
<evidence type="ECO:0000259" key="2">
    <source>
        <dbReference type="Pfam" id="PF02470"/>
    </source>
</evidence>
<dbReference type="InterPro" id="IPR003399">
    <property type="entry name" value="Mce/MlaD"/>
</dbReference>
<evidence type="ECO:0000313" key="3">
    <source>
        <dbReference type="EMBL" id="GAA3048996.1"/>
    </source>
</evidence>
<sequence length="374" mass="39920">MLMGRKLAGSKWLMTGLVFATIAVVALGYLGFQRITVRTVSYCAELADSVGLFTGNAVTRRGVQIGTVRNVEAAAGVALVTFDVDADQRLPLDAQATSIPPSIIAVRQLAILGDDLGGATLPSGKCITREHTATPASISDALQSVTRLARQLTTDAAPDDQVKVMQSLSTVSREFTGVGPLINNLIKQLAVPARTPMAGALADMATALDHTSSLATGLADNWGVMQELMDGVNRTTGPLLVPLLQMLQRVAYALPEVLVSLTSLMKRYAHFAWPALDVVVPITRVIGAGFRNWGDLLGIVPVLIRAFHVSFDQKTLGLRVTYKPPRTQIPARDPKLTCANVNRYLPGQCKVVSPNAMELDALRAVMLFTGAGRP</sequence>
<evidence type="ECO:0000256" key="1">
    <source>
        <dbReference type="SAM" id="Phobius"/>
    </source>
</evidence>
<reference evidence="4" key="1">
    <citation type="journal article" date="2019" name="Int. J. Syst. Evol. Microbiol.">
        <title>The Global Catalogue of Microorganisms (GCM) 10K type strain sequencing project: providing services to taxonomists for standard genome sequencing and annotation.</title>
        <authorList>
            <consortium name="The Broad Institute Genomics Platform"/>
            <consortium name="The Broad Institute Genome Sequencing Center for Infectious Disease"/>
            <person name="Wu L."/>
            <person name="Ma J."/>
        </authorList>
    </citation>
    <scope>NUCLEOTIDE SEQUENCE [LARGE SCALE GENOMIC DNA]</scope>
    <source>
        <strain evidence="4">JCM 14234</strain>
    </source>
</reference>
<comment type="caution">
    <text evidence="3">The sequence shown here is derived from an EMBL/GenBank/DDBJ whole genome shotgun (WGS) entry which is preliminary data.</text>
</comment>
<gene>
    <name evidence="3" type="ORF">GCM10010528_30200</name>
</gene>
<keyword evidence="4" id="KW-1185">Reference proteome</keyword>
<organism evidence="3 4">
    <name type="scientific">Gordonia defluvii</name>
    <dbReference type="NCBI Taxonomy" id="283718"/>
    <lineage>
        <taxon>Bacteria</taxon>
        <taxon>Bacillati</taxon>
        <taxon>Actinomycetota</taxon>
        <taxon>Actinomycetes</taxon>
        <taxon>Mycobacteriales</taxon>
        <taxon>Gordoniaceae</taxon>
        <taxon>Gordonia</taxon>
    </lineage>
</organism>
<proteinExistence type="predicted"/>
<dbReference type="PANTHER" id="PTHR33371">
    <property type="entry name" value="INTERMEMBRANE PHOSPHOLIPID TRANSPORT SYSTEM BINDING PROTEIN MLAD-RELATED"/>
    <property type="match status" value="1"/>
</dbReference>
<dbReference type="EMBL" id="BAAAVS010000060">
    <property type="protein sequence ID" value="GAA3048996.1"/>
    <property type="molecule type" value="Genomic_DNA"/>
</dbReference>
<dbReference type="InterPro" id="IPR052336">
    <property type="entry name" value="MlaD_Phospholipid_Transporter"/>
</dbReference>
<keyword evidence="1" id="KW-0812">Transmembrane</keyword>
<keyword evidence="1" id="KW-1133">Transmembrane helix</keyword>
<evidence type="ECO:0000313" key="4">
    <source>
        <dbReference type="Proteomes" id="UP001501035"/>
    </source>
</evidence>
<dbReference type="PANTHER" id="PTHR33371:SF4">
    <property type="entry name" value="INTERMEMBRANE PHOSPHOLIPID TRANSPORT SYSTEM BINDING PROTEIN MLAD"/>
    <property type="match status" value="1"/>
</dbReference>